<organism evidence="1 2">
    <name type="scientific">Pseudomonas caricapapayae</name>
    <dbReference type="NCBI Taxonomy" id="46678"/>
    <lineage>
        <taxon>Bacteria</taxon>
        <taxon>Pseudomonadati</taxon>
        <taxon>Pseudomonadota</taxon>
        <taxon>Gammaproteobacteria</taxon>
        <taxon>Pseudomonadales</taxon>
        <taxon>Pseudomonadaceae</taxon>
        <taxon>Pseudomonas</taxon>
    </lineage>
</organism>
<proteinExistence type="predicted"/>
<comment type="caution">
    <text evidence="1">The sequence shown here is derived from an EMBL/GenBank/DDBJ whole genome shotgun (WGS) entry which is preliminary data.</text>
</comment>
<protein>
    <submittedName>
        <fullName evidence="1">Uncharacterized protein</fullName>
    </submittedName>
</protein>
<name>A0A3M6F762_9PSED</name>
<gene>
    <name evidence="1" type="ORF">ALP05_00673</name>
</gene>
<evidence type="ECO:0000313" key="1">
    <source>
        <dbReference type="EMBL" id="RMV76442.1"/>
    </source>
</evidence>
<dbReference type="RefSeq" id="WP_122340026.1">
    <property type="nucleotide sequence ID" value="NZ_RBUY01000070.1"/>
</dbReference>
<sequence>MSELFDLKELDKKSEVYQALMAGNKAIRKHEKRKPCYESQCKIDEAVRIARRHNTFYLNEDGDFDVDVDGNVVTEEITPIESMLYVFGLMVLTDDEKREFRKSFLGA</sequence>
<evidence type="ECO:0000313" key="2">
    <source>
        <dbReference type="Proteomes" id="UP000269872"/>
    </source>
</evidence>
<accession>A0A3M6F762</accession>
<dbReference type="EMBL" id="RBUY01000070">
    <property type="protein sequence ID" value="RMV76442.1"/>
    <property type="molecule type" value="Genomic_DNA"/>
</dbReference>
<dbReference type="AlphaFoldDB" id="A0A3M6F762"/>
<dbReference type="Proteomes" id="UP000269872">
    <property type="component" value="Unassembled WGS sequence"/>
</dbReference>
<reference evidence="1 2" key="1">
    <citation type="submission" date="2018-08" db="EMBL/GenBank/DDBJ databases">
        <title>Recombination of ecologically and evolutionarily significant loci maintains genetic cohesion in the Pseudomonas syringae species complex.</title>
        <authorList>
            <person name="Dillon M."/>
            <person name="Thakur S."/>
            <person name="Almeida R.N.D."/>
            <person name="Weir B.S."/>
            <person name="Guttman D.S."/>
        </authorList>
    </citation>
    <scope>NUCLEOTIDE SEQUENCE [LARGE SCALE GENOMIC DNA]</scope>
    <source>
        <strain evidence="1 2">ICMP 7496</strain>
    </source>
</reference>